<dbReference type="Gene3D" id="1.20.1250.20">
    <property type="entry name" value="MFS general substrate transporter like domains"/>
    <property type="match status" value="1"/>
</dbReference>
<comment type="subcellular location">
    <subcellularLocation>
        <location evidence="1">Membrane</location>
        <topology evidence="1">Multi-pass membrane protein</topology>
    </subcellularLocation>
</comment>
<evidence type="ECO:0000256" key="5">
    <source>
        <dbReference type="ARBA" id="ARBA00023136"/>
    </source>
</evidence>
<dbReference type="InterPro" id="IPR036259">
    <property type="entry name" value="MFS_trans_sf"/>
</dbReference>
<dbReference type="PANTHER" id="PTHR12778:SF10">
    <property type="entry name" value="MAJOR FACILITATOR SUPERFAMILY DOMAIN-CONTAINING PROTEIN 3"/>
    <property type="match status" value="1"/>
</dbReference>
<feature type="transmembrane region" description="Helical" evidence="6">
    <location>
        <begin position="231"/>
        <end position="253"/>
    </location>
</feature>
<feature type="transmembrane region" description="Helical" evidence="6">
    <location>
        <begin position="165"/>
        <end position="186"/>
    </location>
</feature>
<dbReference type="EMBL" id="NDFP01000016">
    <property type="protein sequence ID" value="PAL20954.1"/>
    <property type="molecule type" value="Genomic_DNA"/>
</dbReference>
<protein>
    <recommendedName>
        <fullName evidence="9">Major facilitator superfamily (MFS) profile domain-containing protein</fullName>
    </recommendedName>
</protein>
<dbReference type="Proteomes" id="UP000216033">
    <property type="component" value="Unassembled WGS sequence"/>
</dbReference>
<keyword evidence="3 6" id="KW-0812">Transmembrane</keyword>
<evidence type="ECO:0000256" key="6">
    <source>
        <dbReference type="SAM" id="Phobius"/>
    </source>
</evidence>
<dbReference type="OrthoDB" id="9787815at2"/>
<dbReference type="GO" id="GO:0016020">
    <property type="term" value="C:membrane"/>
    <property type="evidence" value="ECO:0007669"/>
    <property type="project" value="UniProtKB-SubCell"/>
</dbReference>
<accession>A0A270B7D2</accession>
<feature type="transmembrane region" description="Helical" evidence="6">
    <location>
        <begin position="137"/>
        <end position="159"/>
    </location>
</feature>
<evidence type="ECO:0000256" key="4">
    <source>
        <dbReference type="ARBA" id="ARBA00022989"/>
    </source>
</evidence>
<keyword evidence="8" id="KW-1185">Reference proteome</keyword>
<dbReference type="GeneID" id="98302734"/>
<dbReference type="STRING" id="1231343.Absy_018_006"/>
<keyword evidence="4 6" id="KW-1133">Transmembrane helix</keyword>
<keyword evidence="2" id="KW-0813">Transport</keyword>
<evidence type="ECO:0000313" key="7">
    <source>
        <dbReference type="EMBL" id="PAL20954.1"/>
    </source>
</evidence>
<dbReference type="PANTHER" id="PTHR12778">
    <property type="entry name" value="SOLUTE CARRIER FAMILY 33 ACETYL-COA TRANSPORTER -RELATED"/>
    <property type="match status" value="1"/>
</dbReference>
<dbReference type="AlphaFoldDB" id="A0A270B7D2"/>
<evidence type="ECO:0000256" key="3">
    <source>
        <dbReference type="ARBA" id="ARBA00022692"/>
    </source>
</evidence>
<evidence type="ECO:0008006" key="9">
    <source>
        <dbReference type="Google" id="ProtNLM"/>
    </source>
</evidence>
<organism evidence="7 8">
    <name type="scientific">Acetobacter syzygii</name>
    <dbReference type="NCBI Taxonomy" id="146476"/>
    <lineage>
        <taxon>Bacteria</taxon>
        <taxon>Pseudomonadati</taxon>
        <taxon>Pseudomonadota</taxon>
        <taxon>Alphaproteobacteria</taxon>
        <taxon>Acetobacterales</taxon>
        <taxon>Acetobacteraceae</taxon>
        <taxon>Acetobacter</taxon>
    </lineage>
</organism>
<dbReference type="InterPro" id="IPR004752">
    <property type="entry name" value="AmpG_permease/AT-1"/>
</dbReference>
<keyword evidence="5 6" id="KW-0472">Membrane</keyword>
<name>A0A270B7D2_9PROT</name>
<sequence length="264" mass="28643">MPNIGLVLGGSVFVSLYGVLGWRIGCFVMAFIVLSLTASMLFYNQENREVFPVSPQELRPGLLNALRRGEIWCGIVLTIMYEMSGRLVQGLTGPFLIDQSISLNAVGVFNGIGGVVSGLCGTIAGGMMVSRAGAKNAMYMIAICHAVLLAVIFSSIKLHFLSTPILFSLFVCEATLMASSFVASYSRFMILTSPYQPGIDFTLFQSTSAIAAAILGVTGSVMAEKIGYDKVFLFSVLLSIENIVLMSLINYFIGKYNYVIMYLY</sequence>
<reference evidence="7 8" key="1">
    <citation type="submission" date="2017-04" db="EMBL/GenBank/DDBJ databases">
        <title>Kefir bacterial isolates.</title>
        <authorList>
            <person name="Kim Y."/>
            <person name="Blasche S."/>
            <person name="Patil K.R."/>
        </authorList>
    </citation>
    <scope>NUCLEOTIDE SEQUENCE [LARGE SCALE GENOMIC DNA]</scope>
    <source>
        <strain evidence="7 8">KR-2</strain>
    </source>
</reference>
<evidence type="ECO:0000256" key="1">
    <source>
        <dbReference type="ARBA" id="ARBA00004141"/>
    </source>
</evidence>
<dbReference type="RefSeq" id="WP_048854115.1">
    <property type="nucleotide sequence ID" value="NZ_BAMZ01000018.1"/>
</dbReference>
<feature type="transmembrane region" description="Helical" evidence="6">
    <location>
        <begin position="198"/>
        <end position="219"/>
    </location>
</feature>
<dbReference type="SUPFAM" id="SSF103473">
    <property type="entry name" value="MFS general substrate transporter"/>
    <property type="match status" value="1"/>
</dbReference>
<feature type="transmembrane region" description="Helical" evidence="6">
    <location>
        <begin position="101"/>
        <end position="125"/>
    </location>
</feature>
<evidence type="ECO:0000313" key="8">
    <source>
        <dbReference type="Proteomes" id="UP000216033"/>
    </source>
</evidence>
<comment type="caution">
    <text evidence="7">The sequence shown here is derived from an EMBL/GenBank/DDBJ whole genome shotgun (WGS) entry which is preliminary data.</text>
</comment>
<evidence type="ECO:0000256" key="2">
    <source>
        <dbReference type="ARBA" id="ARBA00022448"/>
    </source>
</evidence>
<feature type="transmembrane region" description="Helical" evidence="6">
    <location>
        <begin position="20"/>
        <end position="44"/>
    </location>
</feature>
<gene>
    <name evidence="7" type="ORF">B9K05_12215</name>
</gene>
<proteinExistence type="predicted"/>